<organism evidence="1 2">
    <name type="scientific">Rhabditophanes sp. KR3021</name>
    <dbReference type="NCBI Taxonomy" id="114890"/>
    <lineage>
        <taxon>Eukaryota</taxon>
        <taxon>Metazoa</taxon>
        <taxon>Ecdysozoa</taxon>
        <taxon>Nematoda</taxon>
        <taxon>Chromadorea</taxon>
        <taxon>Rhabditida</taxon>
        <taxon>Tylenchina</taxon>
        <taxon>Panagrolaimomorpha</taxon>
        <taxon>Strongyloidoidea</taxon>
        <taxon>Alloionematidae</taxon>
        <taxon>Rhabditophanes</taxon>
    </lineage>
</organism>
<dbReference type="Proteomes" id="UP000095286">
    <property type="component" value="Unplaced"/>
</dbReference>
<evidence type="ECO:0000313" key="1">
    <source>
        <dbReference type="Proteomes" id="UP000095286"/>
    </source>
</evidence>
<proteinExistence type="predicted"/>
<reference evidence="2" key="1">
    <citation type="submission" date="2016-11" db="UniProtKB">
        <authorList>
            <consortium name="WormBaseParasite"/>
        </authorList>
    </citation>
    <scope>IDENTIFICATION</scope>
    <source>
        <strain evidence="2">KR3021</strain>
    </source>
</reference>
<evidence type="ECO:0000313" key="2">
    <source>
        <dbReference type="WBParaSite" id="RSKR_0000813350.1"/>
    </source>
</evidence>
<protein>
    <submittedName>
        <fullName evidence="2">BACK domain-containing protein</fullName>
    </submittedName>
</protein>
<sequence>MKRNKSLNYLEDYYSICGNNNTTQIVFKDKTIRFSHDYISPNQIKIFDRLKESAIDGVAYLTDFVFEDFKCFLDLLNQSKNCNIVAIKLNMYLKLFAIIPVDALRKRLISWIKNDATPCNFIIFYEYTQDLHIADFDLAIDSFIKENIDKLIEINAFDALTYQYFDNIFRSMLKQAISPAKIYSIIYRWVEFNYKANKKYWFELAIILKYDEIKTEFLVNEILSNLKLVECPKLYQHVSQELAKRMPCNPNGLDITIPNNIILSGGKTSDGKSVYNYVHRGNKFIRLPNMQHDRLKHSSQKIDNKIFFIGSSKTNVVETYNVHCNVFESCSIETSEHITDFSTSLYNGRIYSIGGWSNEKPMDTVKVLDIQRGTWTYEKPLPYDSIEHDSLVINNAIYVTPVNSTHSSILRFDPRENVWQQLAPNIQSFQSSAVSKINDNIICCGGTPKVGSKCIAQDCCNYYDLVANVWRVVDPLPRIIRNAKACELNDKILLFGGRDEMECSKSIYSFDKISEKWNEEEIELPESNSSFSLIHF</sequence>
<name>A0AC35U6B1_9BILA</name>
<accession>A0AC35U6B1</accession>
<dbReference type="WBParaSite" id="RSKR_0000813350.1">
    <property type="protein sequence ID" value="RSKR_0000813350.1"/>
    <property type="gene ID" value="RSKR_0000813350"/>
</dbReference>